<dbReference type="InParanoid" id="A0A5J5EI81"/>
<keyword evidence="3" id="KW-1185">Reference proteome</keyword>
<comment type="caution">
    <text evidence="2">The sequence shown here is derived from an EMBL/GenBank/DDBJ whole genome shotgun (WGS) entry which is preliminary data.</text>
</comment>
<proteinExistence type="predicted"/>
<evidence type="ECO:0000256" key="1">
    <source>
        <dbReference type="SAM" id="MobiDB-lite"/>
    </source>
</evidence>
<dbReference type="Proteomes" id="UP000326924">
    <property type="component" value="Unassembled WGS sequence"/>
</dbReference>
<protein>
    <submittedName>
        <fullName evidence="2">Uncharacterized protein</fullName>
    </submittedName>
</protein>
<evidence type="ECO:0000313" key="2">
    <source>
        <dbReference type="EMBL" id="KAA8894719.1"/>
    </source>
</evidence>
<feature type="region of interest" description="Disordered" evidence="1">
    <location>
        <begin position="1"/>
        <end position="25"/>
    </location>
</feature>
<gene>
    <name evidence="2" type="ORF">FN846DRAFT_894837</name>
</gene>
<reference evidence="2 3" key="1">
    <citation type="submission" date="2019-09" db="EMBL/GenBank/DDBJ databases">
        <title>Draft genome of the ectomycorrhizal ascomycete Sphaerosporella brunnea.</title>
        <authorList>
            <consortium name="DOE Joint Genome Institute"/>
            <person name="Benucci G.M."/>
            <person name="Marozzi G."/>
            <person name="Antonielli L."/>
            <person name="Sanchez S."/>
            <person name="Marco P."/>
            <person name="Wang X."/>
            <person name="Falini L.B."/>
            <person name="Barry K."/>
            <person name="Haridas S."/>
            <person name="Lipzen A."/>
            <person name="Labutti K."/>
            <person name="Grigoriev I.V."/>
            <person name="Murat C."/>
            <person name="Martin F."/>
            <person name="Albertini E."/>
            <person name="Donnini D."/>
            <person name="Bonito G."/>
        </authorList>
    </citation>
    <scope>NUCLEOTIDE SEQUENCE [LARGE SCALE GENOMIC DNA]</scope>
    <source>
        <strain evidence="2 3">Sb_GMNB300</strain>
    </source>
</reference>
<name>A0A5J5EI81_9PEZI</name>
<organism evidence="2 3">
    <name type="scientific">Sphaerosporella brunnea</name>
    <dbReference type="NCBI Taxonomy" id="1250544"/>
    <lineage>
        <taxon>Eukaryota</taxon>
        <taxon>Fungi</taxon>
        <taxon>Dikarya</taxon>
        <taxon>Ascomycota</taxon>
        <taxon>Pezizomycotina</taxon>
        <taxon>Pezizomycetes</taxon>
        <taxon>Pezizales</taxon>
        <taxon>Pyronemataceae</taxon>
        <taxon>Sphaerosporella</taxon>
    </lineage>
</organism>
<dbReference type="EMBL" id="VXIS01000317">
    <property type="protein sequence ID" value="KAA8894719.1"/>
    <property type="molecule type" value="Genomic_DNA"/>
</dbReference>
<evidence type="ECO:0000313" key="3">
    <source>
        <dbReference type="Proteomes" id="UP000326924"/>
    </source>
</evidence>
<accession>A0A5J5EI81</accession>
<sequence>MDRTAKKDPVGDTTTMPFKLSTKASNNSTRKEAAWVLDECTKPLGFPKHVIVVKAVDLEDIKDREDVQLYARAEFHQINRYCWDPAKKWSWEEREGWGPLNTSKPHRCIGSHKHFGNRTLRPLPQRPVLELPEELQADETDCEEDDGDAHGVGAGLPPAERGVVRFIPERLGTQQKNGAGTSGRVGARSTLQNHCRAGFARRRLGFRKNDFGPSKRMELVPDAISERLGTQQKNGAGRNGRVGARSTLRSPEVDARGVGAGFDLARTTWDPAKEWSWEEREGWGPLHTCRFATSSRSSEPYFLDLMLETECVVWILKPVGLVPIAEPDSLDLIVRLDSVVSEITPHLKRRLHGRRRRVLFR</sequence>
<feature type="compositionally biased region" description="Basic and acidic residues" evidence="1">
    <location>
        <begin position="1"/>
        <end position="10"/>
    </location>
</feature>
<feature type="compositionally biased region" description="Polar residues" evidence="1">
    <location>
        <begin position="12"/>
        <end position="25"/>
    </location>
</feature>
<dbReference type="AlphaFoldDB" id="A0A5J5EI81"/>